<comment type="caution">
    <text evidence="2">The sequence shown here is derived from an EMBL/GenBank/DDBJ whole genome shotgun (WGS) entry which is preliminary data.</text>
</comment>
<organism evidence="2 3">
    <name type="scientific">Peronospora matthiolae</name>
    <dbReference type="NCBI Taxonomy" id="2874970"/>
    <lineage>
        <taxon>Eukaryota</taxon>
        <taxon>Sar</taxon>
        <taxon>Stramenopiles</taxon>
        <taxon>Oomycota</taxon>
        <taxon>Peronosporomycetes</taxon>
        <taxon>Peronosporales</taxon>
        <taxon>Peronosporaceae</taxon>
        <taxon>Peronospora</taxon>
    </lineage>
</organism>
<protein>
    <recommendedName>
        <fullName evidence="1">Reverse transcriptase Ty1/copia-type domain-containing protein</fullName>
    </recommendedName>
</protein>
<dbReference type="Proteomes" id="UP001162060">
    <property type="component" value="Unassembled WGS sequence"/>
</dbReference>
<dbReference type="EMBL" id="CAKLBY020000227">
    <property type="protein sequence ID" value="CAK7937536.1"/>
    <property type="molecule type" value="Genomic_DNA"/>
</dbReference>
<evidence type="ECO:0000313" key="2">
    <source>
        <dbReference type="EMBL" id="CAK7937536.1"/>
    </source>
</evidence>
<name>A0AAV1USE4_9STRA</name>
<accession>A0AAV1USE4</accession>
<sequence>MGKSFMREELEALEDNGLWSFIKRPPSSNELQTVCVFKTKTEAHGDLERLKARLIACENEQVYGIDYQLTSAAVMDMSTVKVLLAL</sequence>
<dbReference type="Pfam" id="PF07727">
    <property type="entry name" value="RVT_2"/>
    <property type="match status" value="1"/>
</dbReference>
<feature type="domain" description="Reverse transcriptase Ty1/copia-type" evidence="1">
    <location>
        <begin position="18"/>
        <end position="86"/>
    </location>
</feature>
<evidence type="ECO:0000259" key="1">
    <source>
        <dbReference type="Pfam" id="PF07727"/>
    </source>
</evidence>
<gene>
    <name evidence="2" type="ORF">PM001_LOCUS22686</name>
</gene>
<evidence type="ECO:0000313" key="3">
    <source>
        <dbReference type="Proteomes" id="UP001162060"/>
    </source>
</evidence>
<reference evidence="2" key="1">
    <citation type="submission" date="2024-01" db="EMBL/GenBank/DDBJ databases">
        <authorList>
            <person name="Webb A."/>
        </authorList>
    </citation>
    <scope>NUCLEOTIDE SEQUENCE</scope>
    <source>
        <strain evidence="2">Pm1</strain>
    </source>
</reference>
<dbReference type="AlphaFoldDB" id="A0AAV1USE4"/>
<dbReference type="InterPro" id="IPR013103">
    <property type="entry name" value="RVT_2"/>
</dbReference>
<proteinExistence type="predicted"/>